<organism evidence="4 5">
    <name type="scientific">Fusarium equiseti</name>
    <name type="common">Fusarium scirpi</name>
    <dbReference type="NCBI Taxonomy" id="61235"/>
    <lineage>
        <taxon>Eukaryota</taxon>
        <taxon>Fungi</taxon>
        <taxon>Dikarya</taxon>
        <taxon>Ascomycota</taxon>
        <taxon>Pezizomycotina</taxon>
        <taxon>Sordariomycetes</taxon>
        <taxon>Hypocreomycetidae</taxon>
        <taxon>Hypocreales</taxon>
        <taxon>Nectriaceae</taxon>
        <taxon>Fusarium</taxon>
        <taxon>Fusarium incarnatum-equiseti species complex</taxon>
    </lineage>
</organism>
<dbReference type="Proteomes" id="UP001152024">
    <property type="component" value="Unassembled WGS sequence"/>
</dbReference>
<dbReference type="Pfam" id="PF12550">
    <property type="entry name" value="GCR1_C"/>
    <property type="match status" value="1"/>
</dbReference>
<name>A0ABQ8RPQ1_FUSEQ</name>
<evidence type="ECO:0000313" key="5">
    <source>
        <dbReference type="Proteomes" id="UP001152024"/>
    </source>
</evidence>
<feature type="coiled-coil region" evidence="1">
    <location>
        <begin position="84"/>
        <end position="111"/>
    </location>
</feature>
<accession>A0ABQ8RPQ1</accession>
<keyword evidence="5" id="KW-1185">Reference proteome</keyword>
<dbReference type="InterPro" id="IPR022210">
    <property type="entry name" value="TF_GCR1-like"/>
</dbReference>
<feature type="region of interest" description="Disordered" evidence="2">
    <location>
        <begin position="196"/>
        <end position="242"/>
    </location>
</feature>
<sequence length="430" mass="49202">MLLSPTRSPTPSVSEGPLRRSASEPPLGLITPTASQQSLEVAERQTRQRLSLSRDESIDDAIEKVPFNLAQMIVNMQEYYTSELAAERQRTDDLTRQNEEMVQRMNEMDRRLQMHVVLMDGFVGFMREVKQGQAEMAIAKEFGGVHLQEIKELANSSICVQQTLEPTPSSSDDGTEANDEQRIVRFEEDEIRPIAEELFDQLPPTPTIDEAPRMSTGRRAPKRKNPPLKLDRQIKRRTRADVRSVRLRGRTWTPINAEHESVRGEDDQDYTPDAEEEDDKPVIVTRTSPSPSPSESDAEKPRYSVSRSVAPRYAQGPPDKRFKYHRMPKTVAAVWQEWKIGSHGNPAIEELEAKYNTTWRMGTLQERKYASNYVGVRQKIVRKVEEMCEELGIQTQQACEMLDRCVDGRMQLLMTALRKGEDPLVVIPRR</sequence>
<dbReference type="PANTHER" id="PTHR37784">
    <property type="entry name" value="PROTEIN MSN1"/>
    <property type="match status" value="1"/>
</dbReference>
<feature type="region of interest" description="Disordered" evidence="2">
    <location>
        <begin position="1"/>
        <end position="42"/>
    </location>
</feature>
<evidence type="ECO:0000256" key="2">
    <source>
        <dbReference type="SAM" id="MobiDB-lite"/>
    </source>
</evidence>
<dbReference type="EMBL" id="JAOQBH010000002">
    <property type="protein sequence ID" value="KAJ4139790.1"/>
    <property type="molecule type" value="Genomic_DNA"/>
</dbReference>
<keyword evidence="1" id="KW-0175">Coiled coil</keyword>
<feature type="compositionally biased region" description="Polar residues" evidence="2">
    <location>
        <begin position="1"/>
        <end position="13"/>
    </location>
</feature>
<protein>
    <recommendedName>
        <fullName evidence="3">Transcription activator GCR1-like domain-containing protein</fullName>
    </recommendedName>
</protein>
<dbReference type="PANTHER" id="PTHR37784:SF2">
    <property type="entry name" value="HIGH-OSMOLARITY-INDUCED TRANSCRIPTION PROTEIN 1"/>
    <property type="match status" value="1"/>
</dbReference>
<evidence type="ECO:0000256" key="1">
    <source>
        <dbReference type="SAM" id="Coils"/>
    </source>
</evidence>
<evidence type="ECO:0000313" key="4">
    <source>
        <dbReference type="EMBL" id="KAJ4139790.1"/>
    </source>
</evidence>
<reference evidence="4" key="1">
    <citation type="submission" date="2022-09" db="EMBL/GenBank/DDBJ databases">
        <title>Fusarium specimens isolated from Avocado Roots.</title>
        <authorList>
            <person name="Stajich J."/>
            <person name="Roper C."/>
            <person name="Heimlech-Rivalta G."/>
        </authorList>
    </citation>
    <scope>NUCLEOTIDE SEQUENCE</scope>
    <source>
        <strain evidence="4">CF00095</strain>
    </source>
</reference>
<feature type="region of interest" description="Disordered" evidence="2">
    <location>
        <begin position="256"/>
        <end position="322"/>
    </location>
</feature>
<feature type="compositionally biased region" description="Basic and acidic residues" evidence="2">
    <location>
        <begin position="229"/>
        <end position="242"/>
    </location>
</feature>
<feature type="compositionally biased region" description="Acidic residues" evidence="2">
    <location>
        <begin position="266"/>
        <end position="279"/>
    </location>
</feature>
<proteinExistence type="predicted"/>
<comment type="caution">
    <text evidence="4">The sequence shown here is derived from an EMBL/GenBank/DDBJ whole genome shotgun (WGS) entry which is preliminary data.</text>
</comment>
<evidence type="ECO:0000259" key="3">
    <source>
        <dbReference type="Pfam" id="PF12550"/>
    </source>
</evidence>
<feature type="domain" description="Transcription activator GCR1-like" evidence="3">
    <location>
        <begin position="322"/>
        <end position="404"/>
    </location>
</feature>
<dbReference type="InterPro" id="IPR052146">
    <property type="entry name" value="HOT1"/>
</dbReference>
<gene>
    <name evidence="4" type="ORF">NW768_001134</name>
</gene>